<protein>
    <submittedName>
        <fullName evidence="1">Uncharacterized protein</fullName>
    </submittedName>
</protein>
<feature type="non-terminal residue" evidence="1">
    <location>
        <position position="87"/>
    </location>
</feature>
<reference evidence="1 2" key="1">
    <citation type="submission" date="2014-04" db="EMBL/GenBank/DDBJ databases">
        <authorList>
            <consortium name="DOE Joint Genome Institute"/>
            <person name="Kuo A."/>
            <person name="Kohler A."/>
            <person name="Nagy L.G."/>
            <person name="Floudas D."/>
            <person name="Copeland A."/>
            <person name="Barry K.W."/>
            <person name="Cichocki N."/>
            <person name="Veneault-Fourrey C."/>
            <person name="LaButti K."/>
            <person name="Lindquist E.A."/>
            <person name="Lipzen A."/>
            <person name="Lundell T."/>
            <person name="Morin E."/>
            <person name="Murat C."/>
            <person name="Sun H."/>
            <person name="Tunlid A."/>
            <person name="Henrissat B."/>
            <person name="Grigoriev I.V."/>
            <person name="Hibbett D.S."/>
            <person name="Martin F."/>
            <person name="Nordberg H.P."/>
            <person name="Cantor M.N."/>
            <person name="Hua S.X."/>
        </authorList>
    </citation>
    <scope>NUCLEOTIDE SEQUENCE [LARGE SCALE GENOMIC DNA]</scope>
    <source>
        <strain evidence="1 2">Foug A</strain>
    </source>
</reference>
<dbReference type="STRING" id="1036808.A0A0C3EA10"/>
<proteinExistence type="predicted"/>
<organism evidence="1 2">
    <name type="scientific">Scleroderma citrinum Foug A</name>
    <dbReference type="NCBI Taxonomy" id="1036808"/>
    <lineage>
        <taxon>Eukaryota</taxon>
        <taxon>Fungi</taxon>
        <taxon>Dikarya</taxon>
        <taxon>Basidiomycota</taxon>
        <taxon>Agaricomycotina</taxon>
        <taxon>Agaricomycetes</taxon>
        <taxon>Agaricomycetidae</taxon>
        <taxon>Boletales</taxon>
        <taxon>Sclerodermatineae</taxon>
        <taxon>Sclerodermataceae</taxon>
        <taxon>Scleroderma</taxon>
    </lineage>
</organism>
<reference evidence="2" key="2">
    <citation type="submission" date="2015-01" db="EMBL/GenBank/DDBJ databases">
        <title>Evolutionary Origins and Diversification of the Mycorrhizal Mutualists.</title>
        <authorList>
            <consortium name="DOE Joint Genome Institute"/>
            <consortium name="Mycorrhizal Genomics Consortium"/>
            <person name="Kohler A."/>
            <person name="Kuo A."/>
            <person name="Nagy L.G."/>
            <person name="Floudas D."/>
            <person name="Copeland A."/>
            <person name="Barry K.W."/>
            <person name="Cichocki N."/>
            <person name="Veneault-Fourrey C."/>
            <person name="LaButti K."/>
            <person name="Lindquist E.A."/>
            <person name="Lipzen A."/>
            <person name="Lundell T."/>
            <person name="Morin E."/>
            <person name="Murat C."/>
            <person name="Riley R."/>
            <person name="Ohm R."/>
            <person name="Sun H."/>
            <person name="Tunlid A."/>
            <person name="Henrissat B."/>
            <person name="Grigoriev I.V."/>
            <person name="Hibbett D.S."/>
            <person name="Martin F."/>
        </authorList>
    </citation>
    <scope>NUCLEOTIDE SEQUENCE [LARGE SCALE GENOMIC DNA]</scope>
    <source>
        <strain evidence="2">Foug A</strain>
    </source>
</reference>
<dbReference type="OrthoDB" id="2606601at2759"/>
<evidence type="ECO:0000313" key="2">
    <source>
        <dbReference type="Proteomes" id="UP000053989"/>
    </source>
</evidence>
<gene>
    <name evidence="1" type="ORF">SCLCIDRAFT_68842</name>
</gene>
<keyword evidence="2" id="KW-1185">Reference proteome</keyword>
<dbReference type="EMBL" id="KN822024">
    <property type="protein sequence ID" value="KIM65169.1"/>
    <property type="molecule type" value="Genomic_DNA"/>
</dbReference>
<dbReference type="InParanoid" id="A0A0C3EA10"/>
<dbReference type="Proteomes" id="UP000053989">
    <property type="component" value="Unassembled WGS sequence"/>
</dbReference>
<name>A0A0C3EA10_9AGAM</name>
<sequence>ICAKPKVAASGHKAGSPARFDTMFVWDEGHEPRDSFGPDTICVAQVCVVFKLPSHLGLYLHPLVYIEWFMLLHCCDPISGHFIVTHS</sequence>
<evidence type="ECO:0000313" key="1">
    <source>
        <dbReference type="EMBL" id="KIM65169.1"/>
    </source>
</evidence>
<dbReference type="AlphaFoldDB" id="A0A0C3EA10"/>
<dbReference type="HOGENOM" id="CLU_188783_0_0_1"/>
<accession>A0A0C3EA10</accession>
<feature type="non-terminal residue" evidence="1">
    <location>
        <position position="1"/>
    </location>
</feature>